<organism evidence="12 13">
    <name type="scientific">Paraflavitalea soli</name>
    <dbReference type="NCBI Taxonomy" id="2315862"/>
    <lineage>
        <taxon>Bacteria</taxon>
        <taxon>Pseudomonadati</taxon>
        <taxon>Bacteroidota</taxon>
        <taxon>Chitinophagia</taxon>
        <taxon>Chitinophagales</taxon>
        <taxon>Chitinophagaceae</taxon>
        <taxon>Paraflavitalea</taxon>
    </lineage>
</organism>
<evidence type="ECO:0000256" key="9">
    <source>
        <dbReference type="RuleBase" id="RU003357"/>
    </source>
</evidence>
<feature type="domain" description="TonB-dependent receptor plug" evidence="11">
    <location>
        <begin position="121"/>
        <end position="225"/>
    </location>
</feature>
<dbReference type="Gene3D" id="2.170.130.10">
    <property type="entry name" value="TonB-dependent receptor, plug domain"/>
    <property type="match status" value="1"/>
</dbReference>
<dbReference type="InterPro" id="IPR036942">
    <property type="entry name" value="Beta-barrel_TonB_sf"/>
</dbReference>
<evidence type="ECO:0000259" key="10">
    <source>
        <dbReference type="Pfam" id="PF00593"/>
    </source>
</evidence>
<dbReference type="CDD" id="cd01347">
    <property type="entry name" value="ligand_gated_channel"/>
    <property type="match status" value="1"/>
</dbReference>
<accession>A0A3B7MJJ4</accession>
<dbReference type="GO" id="GO:0009279">
    <property type="term" value="C:cell outer membrane"/>
    <property type="evidence" value="ECO:0007669"/>
    <property type="project" value="UniProtKB-SubCell"/>
</dbReference>
<comment type="subcellular location">
    <subcellularLocation>
        <location evidence="1 8">Cell outer membrane</location>
        <topology evidence="1 8">Multi-pass membrane protein</topology>
    </subcellularLocation>
</comment>
<evidence type="ECO:0000313" key="12">
    <source>
        <dbReference type="EMBL" id="AXY74624.1"/>
    </source>
</evidence>
<dbReference type="Proteomes" id="UP000263900">
    <property type="component" value="Chromosome"/>
</dbReference>
<dbReference type="InterPro" id="IPR012910">
    <property type="entry name" value="Plug_dom"/>
</dbReference>
<dbReference type="Pfam" id="PF07715">
    <property type="entry name" value="Plug"/>
    <property type="match status" value="1"/>
</dbReference>
<dbReference type="PROSITE" id="PS52016">
    <property type="entry name" value="TONB_DEPENDENT_REC_3"/>
    <property type="match status" value="1"/>
</dbReference>
<dbReference type="AlphaFoldDB" id="A0A3B7MJJ4"/>
<dbReference type="Pfam" id="PF00593">
    <property type="entry name" value="TonB_dep_Rec_b-barrel"/>
    <property type="match status" value="1"/>
</dbReference>
<protein>
    <submittedName>
        <fullName evidence="12">TonB-dependent receptor</fullName>
    </submittedName>
</protein>
<keyword evidence="4 8" id="KW-0812">Transmembrane</keyword>
<keyword evidence="13" id="KW-1185">Reference proteome</keyword>
<dbReference type="GO" id="GO:0015344">
    <property type="term" value="F:siderophore uptake transmembrane transporter activity"/>
    <property type="evidence" value="ECO:0007669"/>
    <property type="project" value="TreeGrafter"/>
</dbReference>
<comment type="similarity">
    <text evidence="8 9">Belongs to the TonB-dependent receptor family.</text>
</comment>
<sequence length="775" mass="84358">MNRSFLLVLIFLCISGLLIAQDKPGGVIRGKVQTEKGEPLAHATVMVKGGATTTTDVTGDFLLQGIKVGKQDITISAAGFATRTLTVHVQDGKVAIADLVLQSEGFLNEVVVTAGRKLESIREVPSSVTIVQAKQIREQAAINPSITSILGNTVPGLGTFTNKATNAGQTLRGRSVLVLIDGIPQSTPLMNGARDLRSIDPAVIERVEVIKGATSIYGNGSGGGIINMITKKPDGNKLISGETRVGGDGNVFHSDNTLGYRLSQTLHGTIKKFSYVLSGVYQRSGAQKDADGNVIAQADGLSETRLFNGFGKLSYQIAANQQVTFSYNFFRSQQYAEYVNKAGKYGVTPAIGIPGVDPGDPAGTPHSHNMYLSYRLTNLPAKSNLEVLLYDHRFQSLNRYVEKSNSWYGPGQTYIQSSKKGIRANFNTPWKAKTISGDVTYGVDLLKDRTNQVLTDGRVFVPDMNMLNFALFAQVKVDFHELVLKGGIRYENAHIKVKDFNTIAKGANGEGSIAIKGGTLNYNATMFNVGLRYNHFPVFSPFVSFSQAFGLNELGRVLRTATENTLDKITTDPVITNNYEAGFSSQWGPLNFSASYFVSTSRLGANLVEENGIFVTQREPERITGYELVAEVRISKTLKAGGSYSYVEGKSENAAGDKVYMNGERIAPPKGTGFINYQPIPALNLQLSTVYTGSRDRFAVRSNGVYGLSEGPVKDVTYFNFNAGYNINSSFNLAVGIENLFNQSYYPPRSQYRVQDLEYVQGNGARLNMSIGYRF</sequence>
<reference evidence="12 13" key="1">
    <citation type="submission" date="2018-09" db="EMBL/GenBank/DDBJ databases">
        <title>Genome sequencing of strain 6GH32-13.</title>
        <authorList>
            <person name="Weon H.-Y."/>
            <person name="Heo J."/>
            <person name="Kwon S.-W."/>
        </authorList>
    </citation>
    <scope>NUCLEOTIDE SEQUENCE [LARGE SCALE GENOMIC DNA]</scope>
    <source>
        <strain evidence="12 13">5GH32-13</strain>
    </source>
</reference>
<evidence type="ECO:0000256" key="4">
    <source>
        <dbReference type="ARBA" id="ARBA00022692"/>
    </source>
</evidence>
<dbReference type="GO" id="GO:0044718">
    <property type="term" value="P:siderophore transmembrane transport"/>
    <property type="evidence" value="ECO:0007669"/>
    <property type="project" value="TreeGrafter"/>
</dbReference>
<keyword evidence="12" id="KW-0675">Receptor</keyword>
<evidence type="ECO:0000313" key="13">
    <source>
        <dbReference type="Proteomes" id="UP000263900"/>
    </source>
</evidence>
<evidence type="ECO:0000256" key="1">
    <source>
        <dbReference type="ARBA" id="ARBA00004571"/>
    </source>
</evidence>
<feature type="domain" description="TonB-dependent receptor-like beta-barrel" evidence="10">
    <location>
        <begin position="318"/>
        <end position="740"/>
    </location>
</feature>
<dbReference type="OrthoDB" id="8670144at2"/>
<dbReference type="Pfam" id="PF13620">
    <property type="entry name" value="CarboxypepD_reg"/>
    <property type="match status" value="1"/>
</dbReference>
<dbReference type="SUPFAM" id="SSF56935">
    <property type="entry name" value="Porins"/>
    <property type="match status" value="1"/>
</dbReference>
<dbReference type="InterPro" id="IPR039426">
    <property type="entry name" value="TonB-dep_rcpt-like"/>
</dbReference>
<dbReference type="KEGG" id="pseg:D3H65_11805"/>
<keyword evidence="3 8" id="KW-1134">Transmembrane beta strand</keyword>
<dbReference type="InterPro" id="IPR008969">
    <property type="entry name" value="CarboxyPept-like_regulatory"/>
</dbReference>
<evidence type="ECO:0000256" key="5">
    <source>
        <dbReference type="ARBA" id="ARBA00023077"/>
    </source>
</evidence>
<dbReference type="EMBL" id="CP032157">
    <property type="protein sequence ID" value="AXY74624.1"/>
    <property type="molecule type" value="Genomic_DNA"/>
</dbReference>
<keyword evidence="5 9" id="KW-0798">TonB box</keyword>
<gene>
    <name evidence="12" type="ORF">D3H65_11805</name>
</gene>
<dbReference type="InterPro" id="IPR037066">
    <property type="entry name" value="Plug_dom_sf"/>
</dbReference>
<name>A0A3B7MJJ4_9BACT</name>
<proteinExistence type="inferred from homology"/>
<evidence type="ECO:0000256" key="7">
    <source>
        <dbReference type="ARBA" id="ARBA00023237"/>
    </source>
</evidence>
<evidence type="ECO:0000256" key="6">
    <source>
        <dbReference type="ARBA" id="ARBA00023136"/>
    </source>
</evidence>
<dbReference type="SUPFAM" id="SSF49464">
    <property type="entry name" value="Carboxypeptidase regulatory domain-like"/>
    <property type="match status" value="1"/>
</dbReference>
<dbReference type="PANTHER" id="PTHR30069:SF42">
    <property type="entry name" value="FERRIC AEROBACTIN RECEPTOR"/>
    <property type="match status" value="1"/>
</dbReference>
<evidence type="ECO:0000256" key="2">
    <source>
        <dbReference type="ARBA" id="ARBA00022448"/>
    </source>
</evidence>
<evidence type="ECO:0000256" key="3">
    <source>
        <dbReference type="ARBA" id="ARBA00022452"/>
    </source>
</evidence>
<evidence type="ECO:0000259" key="11">
    <source>
        <dbReference type="Pfam" id="PF07715"/>
    </source>
</evidence>
<dbReference type="Gene3D" id="2.60.40.1120">
    <property type="entry name" value="Carboxypeptidase-like, regulatory domain"/>
    <property type="match status" value="1"/>
</dbReference>
<keyword evidence="2 8" id="KW-0813">Transport</keyword>
<evidence type="ECO:0000256" key="8">
    <source>
        <dbReference type="PROSITE-ProRule" id="PRU01360"/>
    </source>
</evidence>
<dbReference type="InterPro" id="IPR000531">
    <property type="entry name" value="Beta-barrel_TonB"/>
</dbReference>
<keyword evidence="7 8" id="KW-0998">Cell outer membrane</keyword>
<keyword evidence="6 8" id="KW-0472">Membrane</keyword>
<dbReference type="PANTHER" id="PTHR30069">
    <property type="entry name" value="TONB-DEPENDENT OUTER MEMBRANE RECEPTOR"/>
    <property type="match status" value="1"/>
</dbReference>
<dbReference type="Gene3D" id="2.40.170.20">
    <property type="entry name" value="TonB-dependent receptor, beta-barrel domain"/>
    <property type="match status" value="1"/>
</dbReference>
<dbReference type="RefSeq" id="WP_119050509.1">
    <property type="nucleotide sequence ID" value="NZ_CP032157.1"/>
</dbReference>